<reference evidence="1" key="1">
    <citation type="submission" date="2020-02" db="EMBL/GenBank/DDBJ databases">
        <title>Draft genome sequence of Candidatus Afipia apatlaquensis IBT-C3, a potential strain for decolorization of textile dyes.</title>
        <authorList>
            <person name="Sanchez-Reyes A."/>
            <person name="Breton-Deval L."/>
            <person name="Mangelson H."/>
            <person name="Sanchez-Flores A."/>
        </authorList>
    </citation>
    <scope>NUCLEOTIDE SEQUENCE [LARGE SCALE GENOMIC DNA]</scope>
    <source>
        <strain evidence="1">IBT-C3</strain>
    </source>
</reference>
<dbReference type="GO" id="GO:0006040">
    <property type="term" value="P:amino sugar metabolic process"/>
    <property type="evidence" value="ECO:0007669"/>
    <property type="project" value="InterPro"/>
</dbReference>
<dbReference type="Pfam" id="PF03702">
    <property type="entry name" value="AnmK"/>
    <property type="match status" value="1"/>
</dbReference>
<feature type="non-terminal residue" evidence="1">
    <location>
        <position position="1"/>
    </location>
</feature>
<dbReference type="Gene3D" id="3.30.420.40">
    <property type="match status" value="1"/>
</dbReference>
<dbReference type="AlphaFoldDB" id="A0A7C9RD37"/>
<accession>A0A7C9RD37</accession>
<evidence type="ECO:0000313" key="1">
    <source>
        <dbReference type="EMBL" id="NGX94218.1"/>
    </source>
</evidence>
<dbReference type="GO" id="GO:0016301">
    <property type="term" value="F:kinase activity"/>
    <property type="evidence" value="ECO:0007669"/>
    <property type="project" value="UniProtKB-KW"/>
</dbReference>
<dbReference type="GO" id="GO:0005524">
    <property type="term" value="F:ATP binding"/>
    <property type="evidence" value="ECO:0007669"/>
    <property type="project" value="InterPro"/>
</dbReference>
<dbReference type="GO" id="GO:0009254">
    <property type="term" value="P:peptidoglycan turnover"/>
    <property type="evidence" value="ECO:0007669"/>
    <property type="project" value="InterPro"/>
</dbReference>
<keyword evidence="1" id="KW-0418">Kinase</keyword>
<name>A0A7C9RD37_9BRAD</name>
<dbReference type="Proteomes" id="UP000480266">
    <property type="component" value="Unassembled WGS sequence"/>
</dbReference>
<dbReference type="GO" id="GO:0016773">
    <property type="term" value="F:phosphotransferase activity, alcohol group as acceptor"/>
    <property type="evidence" value="ECO:0007669"/>
    <property type="project" value="InterPro"/>
</dbReference>
<proteinExistence type="predicted"/>
<evidence type="ECO:0000313" key="2">
    <source>
        <dbReference type="Proteomes" id="UP000480266"/>
    </source>
</evidence>
<keyword evidence="1" id="KW-0808">Transferase</keyword>
<dbReference type="EMBL" id="JAAMRR010000151">
    <property type="protein sequence ID" value="NGX94218.1"/>
    <property type="molecule type" value="Genomic_DNA"/>
</dbReference>
<comment type="caution">
    <text evidence="1">The sequence shown here is derived from an EMBL/GenBank/DDBJ whole genome shotgun (WGS) entry which is preliminary data.</text>
</comment>
<organism evidence="1 2">
    <name type="scientific">Candidatus Afipia apatlaquensis</name>
    <dbReference type="NCBI Taxonomy" id="2712852"/>
    <lineage>
        <taxon>Bacteria</taxon>
        <taxon>Pseudomonadati</taxon>
        <taxon>Pseudomonadota</taxon>
        <taxon>Alphaproteobacteria</taxon>
        <taxon>Hyphomicrobiales</taxon>
        <taxon>Nitrobacteraceae</taxon>
        <taxon>Afipia</taxon>
    </lineage>
</organism>
<gene>
    <name evidence="1" type="ORF">G4V63_02905</name>
</gene>
<protein>
    <submittedName>
        <fullName evidence="1">Anhydro-N-acetylmuramic acid kinase</fullName>
    </submittedName>
</protein>
<keyword evidence="2" id="KW-1185">Reference proteome</keyword>
<dbReference type="InterPro" id="IPR005338">
    <property type="entry name" value="Anhydro_N_Ac-Mur_kinase"/>
</dbReference>
<sequence>GSDLGWSGDAIEAQAFAYMAVRSLKGLPLTFPGTTGVTLPLTGGVLAKP</sequence>